<proteinExistence type="predicted"/>
<dbReference type="EMBL" id="CM029048">
    <property type="protein sequence ID" value="KAG2579010.1"/>
    <property type="molecule type" value="Genomic_DNA"/>
</dbReference>
<keyword evidence="2" id="KW-1185">Reference proteome</keyword>
<comment type="caution">
    <text evidence="1">The sequence shown here is derived from an EMBL/GenBank/DDBJ whole genome shotgun (WGS) entry which is preliminary data.</text>
</comment>
<name>A0A8T0R183_PANVG</name>
<sequence>MSAAGKYVISKQAPYERRQVAMPVVADHCSCLPAVSSPSHRGRLVFVPTEKPGGPRESSVRGARGLVVVDECGSGCWIGTVLPSLTEHGWQQRFSAVNERC</sequence>
<dbReference type="Proteomes" id="UP000823388">
    <property type="component" value="Chromosome 6N"/>
</dbReference>
<organism evidence="1 2">
    <name type="scientific">Panicum virgatum</name>
    <name type="common">Blackwell switchgrass</name>
    <dbReference type="NCBI Taxonomy" id="38727"/>
    <lineage>
        <taxon>Eukaryota</taxon>
        <taxon>Viridiplantae</taxon>
        <taxon>Streptophyta</taxon>
        <taxon>Embryophyta</taxon>
        <taxon>Tracheophyta</taxon>
        <taxon>Spermatophyta</taxon>
        <taxon>Magnoliopsida</taxon>
        <taxon>Liliopsida</taxon>
        <taxon>Poales</taxon>
        <taxon>Poaceae</taxon>
        <taxon>PACMAD clade</taxon>
        <taxon>Panicoideae</taxon>
        <taxon>Panicodae</taxon>
        <taxon>Paniceae</taxon>
        <taxon>Panicinae</taxon>
        <taxon>Panicum</taxon>
        <taxon>Panicum sect. Hiantes</taxon>
    </lineage>
</organism>
<evidence type="ECO:0000313" key="2">
    <source>
        <dbReference type="Proteomes" id="UP000823388"/>
    </source>
</evidence>
<evidence type="ECO:0000313" key="1">
    <source>
        <dbReference type="EMBL" id="KAG2579010.1"/>
    </source>
</evidence>
<accession>A0A8T0R183</accession>
<gene>
    <name evidence="1" type="ORF">PVAP13_6NG141203</name>
</gene>
<protein>
    <submittedName>
        <fullName evidence="1">Uncharacterized protein</fullName>
    </submittedName>
</protein>
<dbReference type="AlphaFoldDB" id="A0A8T0R183"/>
<reference evidence="1" key="1">
    <citation type="submission" date="2020-05" db="EMBL/GenBank/DDBJ databases">
        <title>WGS assembly of Panicum virgatum.</title>
        <authorList>
            <person name="Lovell J.T."/>
            <person name="Jenkins J."/>
            <person name="Shu S."/>
            <person name="Juenger T.E."/>
            <person name="Schmutz J."/>
        </authorList>
    </citation>
    <scope>NUCLEOTIDE SEQUENCE</scope>
    <source>
        <strain evidence="1">AP13</strain>
    </source>
</reference>